<reference evidence="1" key="2">
    <citation type="journal article" date="2024" name="Antonie Van Leeuwenhoek">
        <title>Roseihalotalea indica gen. nov., sp. nov., a halophilic Bacteroidetes from mesopelagic Southwest Indian Ocean with higher carbohydrate metabolic potential.</title>
        <authorList>
            <person name="Chen B."/>
            <person name="Zhang M."/>
            <person name="Lin D."/>
            <person name="Ye J."/>
            <person name="Tang K."/>
        </authorList>
    </citation>
    <scope>NUCLEOTIDE SEQUENCE</scope>
    <source>
        <strain evidence="1">TK19036</strain>
    </source>
</reference>
<accession>A0AA49GT25</accession>
<dbReference type="EMBL" id="CP120682">
    <property type="protein sequence ID" value="WKN39621.1"/>
    <property type="molecule type" value="Genomic_DNA"/>
</dbReference>
<reference evidence="1" key="1">
    <citation type="journal article" date="2023" name="Comput. Struct. Biotechnol. J.">
        <title>Discovery of a novel marine Bacteroidetes with a rich repertoire of carbohydrate-active enzymes.</title>
        <authorList>
            <person name="Chen B."/>
            <person name="Liu G."/>
            <person name="Chen Q."/>
            <person name="Wang H."/>
            <person name="Liu L."/>
            <person name="Tang K."/>
        </authorList>
    </citation>
    <scope>NUCLEOTIDE SEQUENCE</scope>
    <source>
        <strain evidence="1">TK19036</strain>
    </source>
</reference>
<organism evidence="1">
    <name type="scientific">Roseihalotalea indica</name>
    <dbReference type="NCBI Taxonomy" id="2867963"/>
    <lineage>
        <taxon>Bacteria</taxon>
        <taxon>Pseudomonadati</taxon>
        <taxon>Bacteroidota</taxon>
        <taxon>Cytophagia</taxon>
        <taxon>Cytophagales</taxon>
        <taxon>Catalimonadaceae</taxon>
        <taxon>Roseihalotalea</taxon>
    </lineage>
</organism>
<sequence length="170" mass="19957">MELTNIRELVEKYWNGDTTLEEEELLRDYLANEDVPADLKKEAALFRYYQAQTRFRNLDDQFEEKITRRIQRKQSPQWWSNHRSFIRVAAVVVMLVVAALLLKTEWLDTPADPDPIAVSTEDTYEDPQLAYEQTKEALMLVSSLMNEGAQHMEQLETFSEAQETVKTQIR</sequence>
<name>A0AA49GT25_9BACT</name>
<protein>
    <submittedName>
        <fullName evidence="1">Uncharacterized protein</fullName>
    </submittedName>
</protein>
<evidence type="ECO:0000313" key="1">
    <source>
        <dbReference type="EMBL" id="WKN39621.1"/>
    </source>
</evidence>
<proteinExistence type="predicted"/>
<dbReference type="AlphaFoldDB" id="A0AA49GT25"/>
<gene>
    <name evidence="1" type="ORF">K4G66_13055</name>
</gene>